<evidence type="ECO:0000313" key="6">
    <source>
        <dbReference type="EMBL" id="GAA2133500.1"/>
    </source>
</evidence>
<dbReference type="PROSITE" id="PS51077">
    <property type="entry name" value="HTH_ICLR"/>
    <property type="match status" value="1"/>
</dbReference>
<evidence type="ECO:0000259" key="5">
    <source>
        <dbReference type="PROSITE" id="PS51078"/>
    </source>
</evidence>
<evidence type="ECO:0000313" key="7">
    <source>
        <dbReference type="Proteomes" id="UP001500575"/>
    </source>
</evidence>
<dbReference type="InterPro" id="IPR029016">
    <property type="entry name" value="GAF-like_dom_sf"/>
</dbReference>
<dbReference type="Gene3D" id="3.30.450.40">
    <property type="match status" value="1"/>
</dbReference>
<keyword evidence="3" id="KW-0804">Transcription</keyword>
<dbReference type="RefSeq" id="WP_344305534.1">
    <property type="nucleotide sequence ID" value="NZ_BAAAQQ010000014.1"/>
</dbReference>
<dbReference type="SUPFAM" id="SSF55781">
    <property type="entry name" value="GAF domain-like"/>
    <property type="match status" value="1"/>
</dbReference>
<evidence type="ECO:0000256" key="3">
    <source>
        <dbReference type="ARBA" id="ARBA00023163"/>
    </source>
</evidence>
<dbReference type="Pfam" id="PF01614">
    <property type="entry name" value="IclR_C"/>
    <property type="match status" value="1"/>
</dbReference>
<comment type="caution">
    <text evidence="6">The sequence shown here is derived from an EMBL/GenBank/DDBJ whole genome shotgun (WGS) entry which is preliminary data.</text>
</comment>
<reference evidence="6 7" key="1">
    <citation type="journal article" date="2019" name="Int. J. Syst. Evol. Microbiol.">
        <title>The Global Catalogue of Microorganisms (GCM) 10K type strain sequencing project: providing services to taxonomists for standard genome sequencing and annotation.</title>
        <authorList>
            <consortium name="The Broad Institute Genomics Platform"/>
            <consortium name="The Broad Institute Genome Sequencing Center for Infectious Disease"/>
            <person name="Wu L."/>
            <person name="Ma J."/>
        </authorList>
    </citation>
    <scope>NUCLEOTIDE SEQUENCE [LARGE SCALE GENOMIC DNA]</scope>
    <source>
        <strain evidence="6 7">JCM 16021</strain>
    </source>
</reference>
<dbReference type="SMART" id="SM00346">
    <property type="entry name" value="HTH_ICLR"/>
    <property type="match status" value="1"/>
</dbReference>
<sequence>MAEPRKPHIASVTKAFTALSAIAERPEGMSAKELAELMGAPLPTTYHLLHTLSAAGALAKSGGGNYRLGPRIGALGEAYADQGEPLDRLEGPLRDLAVETGETSYLSAWRGGEVAVISTAEGSLAVRVAQLQRGSVGYAHARASGKLFLAHARPSVRDQYLANHELESLTPNTITDRDALLAELEEIRSRGYSTDVEEFALDVSCVAAPIFMAGRIIGAYTVSSPSGRYARSSSRLTDAVLRACKEAEEIAAS</sequence>
<proteinExistence type="predicted"/>
<dbReference type="PANTHER" id="PTHR30136:SF24">
    <property type="entry name" value="HTH-TYPE TRANSCRIPTIONAL REPRESSOR ALLR"/>
    <property type="match status" value="1"/>
</dbReference>
<dbReference type="InterPro" id="IPR014757">
    <property type="entry name" value="Tscrpt_reg_IclR_C"/>
</dbReference>
<dbReference type="PANTHER" id="PTHR30136">
    <property type="entry name" value="HELIX-TURN-HELIX TRANSCRIPTIONAL REGULATOR, ICLR FAMILY"/>
    <property type="match status" value="1"/>
</dbReference>
<dbReference type="InterPro" id="IPR036390">
    <property type="entry name" value="WH_DNA-bd_sf"/>
</dbReference>
<protein>
    <submittedName>
        <fullName evidence="6">IclR family transcriptional regulator</fullName>
    </submittedName>
</protein>
<dbReference type="Proteomes" id="UP001500575">
    <property type="component" value="Unassembled WGS sequence"/>
</dbReference>
<dbReference type="EMBL" id="BAAAQQ010000014">
    <property type="protein sequence ID" value="GAA2133500.1"/>
    <property type="molecule type" value="Genomic_DNA"/>
</dbReference>
<name>A0ABN2YXW2_9ACTN</name>
<keyword evidence="7" id="KW-1185">Reference proteome</keyword>
<dbReference type="InterPro" id="IPR050707">
    <property type="entry name" value="HTH_MetabolicPath_Reg"/>
</dbReference>
<dbReference type="Gene3D" id="1.10.10.10">
    <property type="entry name" value="Winged helix-like DNA-binding domain superfamily/Winged helix DNA-binding domain"/>
    <property type="match status" value="1"/>
</dbReference>
<accession>A0ABN2YXW2</accession>
<dbReference type="PROSITE" id="PS51078">
    <property type="entry name" value="ICLR_ED"/>
    <property type="match status" value="1"/>
</dbReference>
<evidence type="ECO:0000256" key="1">
    <source>
        <dbReference type="ARBA" id="ARBA00023015"/>
    </source>
</evidence>
<dbReference type="InterPro" id="IPR036388">
    <property type="entry name" value="WH-like_DNA-bd_sf"/>
</dbReference>
<dbReference type="InterPro" id="IPR005471">
    <property type="entry name" value="Tscrpt_reg_IclR_N"/>
</dbReference>
<keyword evidence="2" id="KW-0238">DNA-binding</keyword>
<evidence type="ECO:0000256" key="2">
    <source>
        <dbReference type="ARBA" id="ARBA00023125"/>
    </source>
</evidence>
<feature type="domain" description="HTH iclR-type" evidence="4">
    <location>
        <begin position="9"/>
        <end position="70"/>
    </location>
</feature>
<dbReference type="SUPFAM" id="SSF46785">
    <property type="entry name" value="Winged helix' DNA-binding domain"/>
    <property type="match status" value="1"/>
</dbReference>
<evidence type="ECO:0000259" key="4">
    <source>
        <dbReference type="PROSITE" id="PS51077"/>
    </source>
</evidence>
<feature type="domain" description="IclR-ED" evidence="5">
    <location>
        <begin position="71"/>
        <end position="253"/>
    </location>
</feature>
<gene>
    <name evidence="6" type="ORF">GCM10009843_39020</name>
</gene>
<keyword evidence="1" id="KW-0805">Transcription regulation</keyword>
<organism evidence="6 7">
    <name type="scientific">Nocardioides bigeumensis</name>
    <dbReference type="NCBI Taxonomy" id="433657"/>
    <lineage>
        <taxon>Bacteria</taxon>
        <taxon>Bacillati</taxon>
        <taxon>Actinomycetota</taxon>
        <taxon>Actinomycetes</taxon>
        <taxon>Propionibacteriales</taxon>
        <taxon>Nocardioidaceae</taxon>
        <taxon>Nocardioides</taxon>
    </lineage>
</organism>
<dbReference type="Pfam" id="PF09339">
    <property type="entry name" value="HTH_IclR"/>
    <property type="match status" value="1"/>
</dbReference>